<keyword evidence="1" id="KW-0560">Oxidoreductase</keyword>
<gene>
    <name evidence="3" type="ORF">FJZ47_23385</name>
</gene>
<feature type="domain" description="Pyruvate/ketoisovalerate oxidoreductase catalytic" evidence="2">
    <location>
        <begin position="10"/>
        <end position="55"/>
    </location>
</feature>
<evidence type="ECO:0000313" key="4">
    <source>
        <dbReference type="Proteomes" id="UP000712673"/>
    </source>
</evidence>
<dbReference type="AlphaFoldDB" id="A0A937W5T5"/>
<dbReference type="InterPro" id="IPR002869">
    <property type="entry name" value="Pyrv_flavodox_OxRed_cen"/>
</dbReference>
<dbReference type="Pfam" id="PF01558">
    <property type="entry name" value="POR"/>
    <property type="match status" value="1"/>
</dbReference>
<dbReference type="InterPro" id="IPR051626">
    <property type="entry name" value="Oxidoreductase_gamma_subunit"/>
</dbReference>
<evidence type="ECO:0000256" key="1">
    <source>
        <dbReference type="ARBA" id="ARBA00023002"/>
    </source>
</evidence>
<evidence type="ECO:0000313" key="3">
    <source>
        <dbReference type="EMBL" id="MBM3226718.1"/>
    </source>
</evidence>
<comment type="caution">
    <text evidence="3">The sequence shown here is derived from an EMBL/GenBank/DDBJ whole genome shotgun (WGS) entry which is preliminary data.</text>
</comment>
<sequence>MFRIRFHGRGGQGMKTASRILGSAAFHAGYTVQDAPLYGAERRGAPMAAFTRIASVAVIDQNLAAGLGGITYQEIAAALYTSPSRPPLLSVIGGLGGKDISEAEFDAVFRDLERAAAGLQVSSPRLLYTQPEQARMRTLLQIAGKALPEEVVS</sequence>
<evidence type="ECO:0000259" key="2">
    <source>
        <dbReference type="Pfam" id="PF01558"/>
    </source>
</evidence>
<dbReference type="InterPro" id="IPR009014">
    <property type="entry name" value="Transketo_C/PFOR_II"/>
</dbReference>
<dbReference type="GO" id="GO:0016903">
    <property type="term" value="F:oxidoreductase activity, acting on the aldehyde or oxo group of donors"/>
    <property type="evidence" value="ECO:0007669"/>
    <property type="project" value="InterPro"/>
</dbReference>
<dbReference type="EMBL" id="VGLS01001022">
    <property type="protein sequence ID" value="MBM3226718.1"/>
    <property type="molecule type" value="Genomic_DNA"/>
</dbReference>
<dbReference type="PANTHER" id="PTHR43366:SF1">
    <property type="entry name" value="PYRUVATE SYNTHASE SUBUNIT PORC"/>
    <property type="match status" value="1"/>
</dbReference>
<dbReference type="SUPFAM" id="SSF53323">
    <property type="entry name" value="Pyruvate-ferredoxin oxidoreductase, PFOR, domain III"/>
    <property type="match status" value="1"/>
</dbReference>
<protein>
    <recommendedName>
        <fullName evidence="2">Pyruvate/ketoisovalerate oxidoreductase catalytic domain-containing protein</fullName>
    </recommendedName>
</protein>
<reference evidence="3" key="1">
    <citation type="submission" date="2019-03" db="EMBL/GenBank/DDBJ databases">
        <title>Lake Tanganyika Metagenome-Assembled Genomes (MAGs).</title>
        <authorList>
            <person name="Tran P."/>
        </authorList>
    </citation>
    <scope>NUCLEOTIDE SEQUENCE</scope>
    <source>
        <strain evidence="3">K_DeepCast_65m_m2_066</strain>
    </source>
</reference>
<name>A0A937W5T5_UNCTE</name>
<dbReference type="SUPFAM" id="SSF52922">
    <property type="entry name" value="TK C-terminal domain-like"/>
    <property type="match status" value="1"/>
</dbReference>
<dbReference type="Proteomes" id="UP000712673">
    <property type="component" value="Unassembled WGS sequence"/>
</dbReference>
<accession>A0A937W5T5</accession>
<dbReference type="Gene3D" id="3.40.920.10">
    <property type="entry name" value="Pyruvate-ferredoxin oxidoreductase, PFOR, domain III"/>
    <property type="match status" value="1"/>
</dbReference>
<proteinExistence type="predicted"/>
<dbReference type="InterPro" id="IPR019752">
    <property type="entry name" value="Pyrv/ketoisovalerate_OxRed_cat"/>
</dbReference>
<organism evidence="3 4">
    <name type="scientific">Tectimicrobiota bacterium</name>
    <dbReference type="NCBI Taxonomy" id="2528274"/>
    <lineage>
        <taxon>Bacteria</taxon>
        <taxon>Pseudomonadati</taxon>
        <taxon>Nitrospinota/Tectimicrobiota group</taxon>
        <taxon>Candidatus Tectimicrobiota</taxon>
    </lineage>
</organism>
<dbReference type="PANTHER" id="PTHR43366">
    <property type="entry name" value="PYRUVATE SYNTHASE SUBUNIT PORC"/>
    <property type="match status" value="1"/>
</dbReference>